<dbReference type="Proteomes" id="UP000886689">
    <property type="component" value="Unassembled WGS sequence"/>
</dbReference>
<evidence type="ECO:0000313" key="2">
    <source>
        <dbReference type="Proteomes" id="UP000886689"/>
    </source>
</evidence>
<dbReference type="EMBL" id="JADJUC010000002">
    <property type="protein sequence ID" value="MBK8523140.1"/>
    <property type="molecule type" value="Genomic_DNA"/>
</dbReference>
<sequence length="77" mass="8409">MSTISVRLPDSLHNMVREVAQQDHVSINQFVASAVAEKISALATEQYLGERAQRASDVKFRSALAAVPDVAPEPFDQ</sequence>
<reference evidence="1" key="1">
    <citation type="submission" date="2020-10" db="EMBL/GenBank/DDBJ databases">
        <title>Connecting structure to function with the recovery of over 1000 high-quality activated sludge metagenome-assembled genomes encoding full-length rRNA genes using long-read sequencing.</title>
        <authorList>
            <person name="Singleton C.M."/>
            <person name="Petriglieri F."/>
            <person name="Kristensen J.M."/>
            <person name="Kirkegaard R.H."/>
            <person name="Michaelsen T.Y."/>
            <person name="Andersen M.H."/>
            <person name="Karst S.M."/>
            <person name="Dueholm M.S."/>
            <person name="Nielsen P.H."/>
            <person name="Albertsen M."/>
        </authorList>
    </citation>
    <scope>NUCLEOTIDE SEQUENCE</scope>
    <source>
        <strain evidence="1">Hirt_18-Q3-R61-65_BATAC.395</strain>
    </source>
</reference>
<proteinExistence type="predicted"/>
<name>A0A9D7PPK5_9PROT</name>
<dbReference type="SUPFAM" id="SSF47598">
    <property type="entry name" value="Ribbon-helix-helix"/>
    <property type="match status" value="1"/>
</dbReference>
<protein>
    <submittedName>
        <fullName evidence="1">Toxin-antitoxin system HicB family antitoxin</fullName>
    </submittedName>
</protein>
<dbReference type="Pfam" id="PF19807">
    <property type="entry name" value="DUF6290"/>
    <property type="match status" value="1"/>
</dbReference>
<dbReference type="InterPro" id="IPR010985">
    <property type="entry name" value="Ribbon_hlx_hlx"/>
</dbReference>
<gene>
    <name evidence="1" type="ORF">IPL58_02840</name>
</gene>
<comment type="caution">
    <text evidence="1">The sequence shown here is derived from an EMBL/GenBank/DDBJ whole genome shotgun (WGS) entry which is preliminary data.</text>
</comment>
<dbReference type="InterPro" id="IPR046257">
    <property type="entry name" value="DUF6290"/>
</dbReference>
<evidence type="ECO:0000313" key="1">
    <source>
        <dbReference type="EMBL" id="MBK8523140.1"/>
    </source>
</evidence>
<dbReference type="AlphaFoldDB" id="A0A9D7PPK5"/>
<organism evidence="1 2">
    <name type="scientific">Candidatus Proximibacter danicus</name>
    <dbReference type="NCBI Taxonomy" id="2954365"/>
    <lineage>
        <taxon>Bacteria</taxon>
        <taxon>Pseudomonadati</taxon>
        <taxon>Pseudomonadota</taxon>
        <taxon>Betaproteobacteria</taxon>
        <taxon>Candidatus Proximibacter</taxon>
    </lineage>
</organism>
<accession>A0A9D7PPK5</accession>
<dbReference type="GO" id="GO:0006355">
    <property type="term" value="P:regulation of DNA-templated transcription"/>
    <property type="evidence" value="ECO:0007669"/>
    <property type="project" value="InterPro"/>
</dbReference>